<name>A0A4Z1PDC5_9PEZI</name>
<dbReference type="AlphaFoldDB" id="A0A4Z1PDC5"/>
<dbReference type="EMBL" id="SNSC02000012">
    <property type="protein sequence ID" value="TID19779.1"/>
    <property type="molecule type" value="Genomic_DNA"/>
</dbReference>
<dbReference type="Proteomes" id="UP000298493">
    <property type="component" value="Unassembled WGS sequence"/>
</dbReference>
<evidence type="ECO:0000313" key="2">
    <source>
        <dbReference type="EMBL" id="TID19779.1"/>
    </source>
</evidence>
<comment type="caution">
    <text evidence="2">The sequence shown here is derived from an EMBL/GenBank/DDBJ whole genome shotgun (WGS) entry which is preliminary data.</text>
</comment>
<dbReference type="STRING" id="86259.A0A4Z1PDC5"/>
<feature type="compositionally biased region" description="Polar residues" evidence="1">
    <location>
        <begin position="109"/>
        <end position="130"/>
    </location>
</feature>
<dbReference type="PANTHER" id="PTHR38790">
    <property type="entry name" value="2EXR DOMAIN-CONTAINING PROTEIN-RELATED"/>
    <property type="match status" value="1"/>
</dbReference>
<evidence type="ECO:0000256" key="1">
    <source>
        <dbReference type="SAM" id="MobiDB-lite"/>
    </source>
</evidence>
<evidence type="ECO:0000313" key="3">
    <source>
        <dbReference type="Proteomes" id="UP000298493"/>
    </source>
</evidence>
<protein>
    <submittedName>
        <fullName evidence="2">Uncharacterized protein</fullName>
    </submittedName>
</protein>
<reference evidence="2 3" key="1">
    <citation type="submission" date="2019-04" db="EMBL/GenBank/DDBJ databases">
        <title>High contiguity whole genome sequence and gene annotation resource for two Venturia nashicola isolates.</title>
        <authorList>
            <person name="Prokchorchik M."/>
            <person name="Won K."/>
            <person name="Lee Y."/>
            <person name="Choi E.D."/>
            <person name="Segonzac C."/>
            <person name="Sohn K.H."/>
        </authorList>
    </citation>
    <scope>NUCLEOTIDE SEQUENCE [LARGE SCALE GENOMIC DNA]</scope>
    <source>
        <strain evidence="2 3">PRI2</strain>
    </source>
</reference>
<keyword evidence="3" id="KW-1185">Reference proteome</keyword>
<dbReference type="OrthoDB" id="3795483at2759"/>
<sequence length="422" mass="47527">MSQDSRLMNLPLEMRHKVYGFASQRPHPNLILKEYLEKTDPDIDPPQVAAPVTSADGGEDEDSESGEQGPEVEAMDEDEEASEPENQGENEDVAMTDVEDEQSDEPETTADTTSSAAIPVPSITSATMENISAEAGEDEADDSEEEADGGENDSDENNADENDGDDDINDDENDGDESDGDSEGEQEEDDGSHEQAPSPVRRREYTGRHTKYRHMLATIKTRGCPPPIGLLQVNKQIHDEAMEYHYRTSFVEIDVTAAFAHQSFFEETLDKFMNNAFSPMEQVRKVKITFTWDSEWLREKTTPPGAELEDDFVFGFYLNERITKTCAVLAAIPELRHVEVDWYDTERTDKSQNRMNDTLMEFLSLGSKEWTDNTTEPPIQKNVDITFREHISEAGIAHARNSLLAKHRIEFDQIIESGMAFR</sequence>
<feature type="compositionally biased region" description="Acidic residues" evidence="1">
    <location>
        <begin position="73"/>
        <end position="108"/>
    </location>
</feature>
<feature type="region of interest" description="Disordered" evidence="1">
    <location>
        <begin position="23"/>
        <end position="208"/>
    </location>
</feature>
<feature type="compositionally biased region" description="Acidic residues" evidence="1">
    <location>
        <begin position="135"/>
        <end position="191"/>
    </location>
</feature>
<organism evidence="2 3">
    <name type="scientific">Venturia nashicola</name>
    <dbReference type="NCBI Taxonomy" id="86259"/>
    <lineage>
        <taxon>Eukaryota</taxon>
        <taxon>Fungi</taxon>
        <taxon>Dikarya</taxon>
        <taxon>Ascomycota</taxon>
        <taxon>Pezizomycotina</taxon>
        <taxon>Dothideomycetes</taxon>
        <taxon>Pleosporomycetidae</taxon>
        <taxon>Venturiales</taxon>
        <taxon>Venturiaceae</taxon>
        <taxon>Venturia</taxon>
    </lineage>
</organism>
<accession>A0A4Z1PDC5</accession>
<dbReference type="PANTHER" id="PTHR38790:SF4">
    <property type="entry name" value="2EXR DOMAIN-CONTAINING PROTEIN"/>
    <property type="match status" value="1"/>
</dbReference>
<proteinExistence type="predicted"/>
<gene>
    <name evidence="2" type="ORF">E6O75_ATG07117</name>
</gene>